<comment type="similarity">
    <text evidence="1 9">Belongs to the peptidase S11 family.</text>
</comment>
<evidence type="ECO:0000256" key="7">
    <source>
        <dbReference type="PIRSR" id="PIRSR618044-1"/>
    </source>
</evidence>
<feature type="active site" description="Acyl-ester intermediate" evidence="7">
    <location>
        <position position="66"/>
    </location>
</feature>
<proteinExistence type="inferred from homology"/>
<keyword evidence="6" id="KW-0961">Cell wall biogenesis/degradation</keyword>
<dbReference type="InterPro" id="IPR001967">
    <property type="entry name" value="Peptidase_S11_N"/>
</dbReference>
<feature type="signal peptide" evidence="10">
    <location>
        <begin position="1"/>
        <end position="30"/>
    </location>
</feature>
<keyword evidence="5" id="KW-0573">Peptidoglycan synthesis</keyword>
<dbReference type="PRINTS" id="PR00725">
    <property type="entry name" value="DADACBPTASE1"/>
</dbReference>
<evidence type="ECO:0000259" key="11">
    <source>
        <dbReference type="Pfam" id="PF00768"/>
    </source>
</evidence>
<reference evidence="12 13" key="1">
    <citation type="journal article" date="2018" name="Int. J. Syst. Evol. Microbiol.">
        <title>Lactobacillus bambusae sp. nov., isolated from a traditional fermented Ma-bamboo shoots of Taiwan.</title>
        <authorList>
            <person name="Wang L.-T."/>
        </authorList>
    </citation>
    <scope>NUCLEOTIDE SEQUENCE [LARGE SCALE GENOMIC DNA]</scope>
    <source>
        <strain evidence="12 13">BS-W1</strain>
    </source>
</reference>
<dbReference type="PANTHER" id="PTHR21581">
    <property type="entry name" value="D-ALANYL-D-ALANINE CARBOXYPEPTIDASE"/>
    <property type="match status" value="1"/>
</dbReference>
<dbReference type="GO" id="GO:0009002">
    <property type="term" value="F:serine-type D-Ala-D-Ala carboxypeptidase activity"/>
    <property type="evidence" value="ECO:0007669"/>
    <property type="project" value="InterPro"/>
</dbReference>
<dbReference type="InterPro" id="IPR018044">
    <property type="entry name" value="Peptidase_S11"/>
</dbReference>
<evidence type="ECO:0000256" key="2">
    <source>
        <dbReference type="ARBA" id="ARBA00022729"/>
    </source>
</evidence>
<dbReference type="SUPFAM" id="SSF56601">
    <property type="entry name" value="beta-lactamase/transpeptidase-like"/>
    <property type="match status" value="1"/>
</dbReference>
<dbReference type="RefSeq" id="WP_109250199.1">
    <property type="nucleotide sequence ID" value="NZ_QCXQ01000002.1"/>
</dbReference>
<dbReference type="GO" id="GO:0009252">
    <property type="term" value="P:peptidoglycan biosynthetic process"/>
    <property type="evidence" value="ECO:0007669"/>
    <property type="project" value="UniProtKB-KW"/>
</dbReference>
<feature type="chain" id="PRO_5016166586" evidence="10">
    <location>
        <begin position="31"/>
        <end position="416"/>
    </location>
</feature>
<dbReference type="AlphaFoldDB" id="A0A2V1MZK7"/>
<dbReference type="Pfam" id="PF00768">
    <property type="entry name" value="Peptidase_S11"/>
    <property type="match status" value="1"/>
</dbReference>
<keyword evidence="12" id="KW-0645">Protease</keyword>
<dbReference type="GO" id="GO:0008360">
    <property type="term" value="P:regulation of cell shape"/>
    <property type="evidence" value="ECO:0007669"/>
    <property type="project" value="UniProtKB-KW"/>
</dbReference>
<dbReference type="Gene3D" id="3.40.710.10">
    <property type="entry name" value="DD-peptidase/beta-lactamase superfamily"/>
    <property type="match status" value="1"/>
</dbReference>
<organism evidence="12 13">
    <name type="scientific">Levilactobacillus bambusae</name>
    <dbReference type="NCBI Taxonomy" id="2024736"/>
    <lineage>
        <taxon>Bacteria</taxon>
        <taxon>Bacillati</taxon>
        <taxon>Bacillota</taxon>
        <taxon>Bacilli</taxon>
        <taxon>Lactobacillales</taxon>
        <taxon>Lactobacillaceae</taxon>
        <taxon>Levilactobacillus</taxon>
    </lineage>
</organism>
<dbReference type="InterPro" id="IPR012338">
    <property type="entry name" value="Beta-lactam/transpept-like"/>
</dbReference>
<keyword evidence="4" id="KW-0133">Cell shape</keyword>
<dbReference type="GO" id="GO:0006508">
    <property type="term" value="P:proteolysis"/>
    <property type="evidence" value="ECO:0007669"/>
    <property type="project" value="InterPro"/>
</dbReference>
<dbReference type="Proteomes" id="UP000245080">
    <property type="component" value="Unassembled WGS sequence"/>
</dbReference>
<feature type="active site" description="Proton acceptor" evidence="7">
    <location>
        <position position="69"/>
    </location>
</feature>
<protein>
    <submittedName>
        <fullName evidence="12">D-alanyl-D-alanine carboxypeptidase</fullName>
    </submittedName>
</protein>
<keyword evidence="3" id="KW-0378">Hydrolase</keyword>
<evidence type="ECO:0000256" key="4">
    <source>
        <dbReference type="ARBA" id="ARBA00022960"/>
    </source>
</evidence>
<dbReference type="PANTHER" id="PTHR21581:SF11">
    <property type="entry name" value="D-ALANYL-D-ALANINE CARBOXYPEPTIDASE DACA"/>
    <property type="match status" value="1"/>
</dbReference>
<dbReference type="GO" id="GO:0071555">
    <property type="term" value="P:cell wall organization"/>
    <property type="evidence" value="ECO:0007669"/>
    <property type="project" value="UniProtKB-KW"/>
</dbReference>
<evidence type="ECO:0000256" key="1">
    <source>
        <dbReference type="ARBA" id="ARBA00007164"/>
    </source>
</evidence>
<keyword evidence="13" id="KW-1185">Reference proteome</keyword>
<evidence type="ECO:0000313" key="13">
    <source>
        <dbReference type="Proteomes" id="UP000245080"/>
    </source>
</evidence>
<evidence type="ECO:0000256" key="5">
    <source>
        <dbReference type="ARBA" id="ARBA00022984"/>
    </source>
</evidence>
<keyword evidence="12" id="KW-0121">Carboxypeptidase</keyword>
<dbReference type="EMBL" id="QCXQ01000002">
    <property type="protein sequence ID" value="PWG00252.1"/>
    <property type="molecule type" value="Genomic_DNA"/>
</dbReference>
<comment type="caution">
    <text evidence="12">The sequence shown here is derived from an EMBL/GenBank/DDBJ whole genome shotgun (WGS) entry which is preliminary data.</text>
</comment>
<evidence type="ECO:0000313" key="12">
    <source>
        <dbReference type="EMBL" id="PWG00252.1"/>
    </source>
</evidence>
<evidence type="ECO:0000256" key="10">
    <source>
        <dbReference type="SAM" id="SignalP"/>
    </source>
</evidence>
<gene>
    <name evidence="12" type="ORF">DCM90_04775</name>
</gene>
<dbReference type="OrthoDB" id="9791132at2"/>
<feature type="binding site" evidence="8">
    <location>
        <position position="253"/>
    </location>
    <ligand>
        <name>substrate</name>
    </ligand>
</feature>
<feature type="domain" description="Peptidase S11 D-alanyl-D-alanine carboxypeptidase A N-terminal" evidence="11">
    <location>
        <begin position="32"/>
        <end position="283"/>
    </location>
</feature>
<feature type="active site" evidence="7">
    <location>
        <position position="130"/>
    </location>
</feature>
<evidence type="ECO:0000256" key="6">
    <source>
        <dbReference type="ARBA" id="ARBA00023316"/>
    </source>
</evidence>
<evidence type="ECO:0000256" key="9">
    <source>
        <dbReference type="RuleBase" id="RU004016"/>
    </source>
</evidence>
<name>A0A2V1MZK7_9LACO</name>
<evidence type="ECO:0000256" key="3">
    <source>
        <dbReference type="ARBA" id="ARBA00022801"/>
    </source>
</evidence>
<sequence>MKNTFWGKMGVIVAVIAVLCTWLPQQTANASSQLDHVSARAAYAIDAESGQVLYQQNQNQEVPIASLTKLMTLYLVERDVQSGKLNWSDNVPIDKELQKMSKNSETGSVEMKTNEKFTVKQLFDAALIASSNSAAIALGNKVGGSNARFIQMMNEQAKRWHIDAKFVSSSGLDNTDLTKYHYDLKGTDKKAQNLVSASAITIISQHLINEFPDVLKVAKTTNEKVNGTAVMTSNELLPGQPYYDEDLKVDGLKTGYTPKALMCYTTTYTVDGHRIIATVLGAKSSFPTMIKLMKNLKETYTYEQITPRPVALRTPDSNRLLSAPSVSTTTGLWISDDTNLEDLTGTVTATTPLNGMIPTGNLVARKQVTDKNLGLKETVEYCTNTPYYPISYEIWHRNSDFQPINASLAQQSAFRG</sequence>
<accession>A0A2V1MZK7</accession>
<evidence type="ECO:0000256" key="8">
    <source>
        <dbReference type="PIRSR" id="PIRSR618044-2"/>
    </source>
</evidence>
<keyword evidence="2 10" id="KW-0732">Signal</keyword>